<accession>A0A1G4E3X8</accession>
<dbReference type="Pfam" id="PF12420">
    <property type="entry name" value="DUF3671"/>
    <property type="match status" value="1"/>
</dbReference>
<evidence type="ECO:0008006" key="4">
    <source>
        <dbReference type="Google" id="ProtNLM"/>
    </source>
</evidence>
<evidence type="ECO:0000256" key="1">
    <source>
        <dbReference type="SAM" id="Phobius"/>
    </source>
</evidence>
<dbReference type="InterPro" id="IPR022139">
    <property type="entry name" value="Fam-L/Fam-M-like_plasmodium"/>
</dbReference>
<feature type="transmembrane region" description="Helical" evidence="1">
    <location>
        <begin position="167"/>
        <end position="189"/>
    </location>
</feature>
<evidence type="ECO:0000313" key="3">
    <source>
        <dbReference type="Proteomes" id="UP000305196"/>
    </source>
</evidence>
<feature type="transmembrane region" description="Helical" evidence="1">
    <location>
        <begin position="237"/>
        <end position="255"/>
    </location>
</feature>
<sequence length="287" mass="33999">MLVLRNFNFMENIKFPFFLKIFTFILLICVYYLQNDMIIPGQSLQKRHNSDEPLNVIFNRLLAKNELQRKLYHDRTKGYTPYDVDNMRSKNNTYTQSTYAHIKKRDFDVLDTYKKNYKSRYSKKKGLAKLDCYFEKKIFDQIDYIYGLAGKWQKDKNSFKKKLLKKYGILFLLTALVPLLGLIYPSLLIGETAKDRIFRWCGWSGTGHNTTNLPCSKGGLYHYSPDIIYGLYDLNAVLFHLINIISFSFIIYTFLKVVKYEKMKAGKGKMNKKEYIDFCKDVFNMKK</sequence>
<dbReference type="VEuPathDB" id="PlasmoDB:PVP01_0736500"/>
<dbReference type="AlphaFoldDB" id="A0A1G4E3X8"/>
<keyword evidence="1" id="KW-0472">Membrane</keyword>
<gene>
    <name evidence="2" type="ORF">PVC01_000056600</name>
</gene>
<keyword evidence="1" id="KW-1133">Transmembrane helix</keyword>
<evidence type="ECO:0000313" key="2">
    <source>
        <dbReference type="EMBL" id="SCA81860.1"/>
    </source>
</evidence>
<dbReference type="Proteomes" id="UP000305196">
    <property type="component" value="Unassembled WGS sequence"/>
</dbReference>
<dbReference type="VEuPathDB" id="PlasmoDB:PVW1_020007100"/>
<organism evidence="2 3">
    <name type="scientific">Plasmodium vivax</name>
    <name type="common">malaria parasite P. vivax</name>
    <dbReference type="NCBI Taxonomy" id="5855"/>
    <lineage>
        <taxon>Eukaryota</taxon>
        <taxon>Sar</taxon>
        <taxon>Alveolata</taxon>
        <taxon>Apicomplexa</taxon>
        <taxon>Aconoidasida</taxon>
        <taxon>Haemosporida</taxon>
        <taxon>Plasmodiidae</taxon>
        <taxon>Plasmodium</taxon>
        <taxon>Plasmodium (Plasmodium)</taxon>
    </lineage>
</organism>
<keyword evidence="1" id="KW-0812">Transmembrane</keyword>
<dbReference type="EMBL" id="FLYI01000133">
    <property type="protein sequence ID" value="SCA81860.1"/>
    <property type="molecule type" value="Genomic_DNA"/>
</dbReference>
<name>A0A1G4E3X8_PLAVI</name>
<dbReference type="VEuPathDB" id="PlasmoDB:PVPAM_040038300"/>
<protein>
    <recommendedName>
        <fullName evidence="4">Fam-l protein</fullName>
    </recommendedName>
</protein>
<reference evidence="2 3" key="1">
    <citation type="submission" date="2016-07" db="EMBL/GenBank/DDBJ databases">
        <authorList>
            <consortium name="Pathogen Informatics"/>
        </authorList>
    </citation>
    <scope>NUCLEOTIDE SEQUENCE [LARGE SCALE GENOMIC DNA]</scope>
</reference>
<dbReference type="VEuPathDB" id="PlasmoDB:PVX_178275"/>
<proteinExistence type="predicted"/>
<feature type="transmembrane region" description="Helical" evidence="1">
    <location>
        <begin position="15"/>
        <end position="33"/>
    </location>
</feature>